<keyword evidence="3" id="KW-0378">Hydrolase</keyword>
<comment type="similarity">
    <text evidence="1">Belongs to the DNA2/NAM7 helicase family.</text>
</comment>
<organism evidence="8 9">
    <name type="scientific">Epilithonimonas vandammei</name>
    <dbReference type="NCBI Taxonomy" id="2487072"/>
    <lineage>
        <taxon>Bacteria</taxon>
        <taxon>Pseudomonadati</taxon>
        <taxon>Bacteroidota</taxon>
        <taxon>Flavobacteriia</taxon>
        <taxon>Flavobacteriales</taxon>
        <taxon>Weeksellaceae</taxon>
        <taxon>Chryseobacterium group</taxon>
        <taxon>Epilithonimonas</taxon>
    </lineage>
</organism>
<dbReference type="CDD" id="cd18808">
    <property type="entry name" value="SF1_C_Upf1"/>
    <property type="match status" value="1"/>
</dbReference>
<dbReference type="GO" id="GO:0016787">
    <property type="term" value="F:hydrolase activity"/>
    <property type="evidence" value="ECO:0007669"/>
    <property type="project" value="UniProtKB-KW"/>
</dbReference>
<dbReference type="EMBL" id="CP034160">
    <property type="protein sequence ID" value="AZI53768.1"/>
    <property type="molecule type" value="Genomic_DNA"/>
</dbReference>
<feature type="domain" description="DNA2/NAM7 helicase-like C-terminal" evidence="7">
    <location>
        <begin position="858"/>
        <end position="1082"/>
    </location>
</feature>
<dbReference type="InterPro" id="IPR027417">
    <property type="entry name" value="P-loop_NTPase"/>
</dbReference>
<evidence type="ECO:0008006" key="10">
    <source>
        <dbReference type="Google" id="ProtNLM"/>
    </source>
</evidence>
<keyword evidence="2" id="KW-0547">Nucleotide-binding</keyword>
<evidence type="ECO:0000256" key="2">
    <source>
        <dbReference type="ARBA" id="ARBA00022741"/>
    </source>
</evidence>
<feature type="domain" description="DNA2/NAM7 helicase helicase" evidence="6">
    <location>
        <begin position="537"/>
        <end position="833"/>
    </location>
</feature>
<evidence type="ECO:0000256" key="5">
    <source>
        <dbReference type="ARBA" id="ARBA00022840"/>
    </source>
</evidence>
<evidence type="ECO:0000313" key="8">
    <source>
        <dbReference type="EMBL" id="AZI53768.1"/>
    </source>
</evidence>
<dbReference type="GO" id="GO:0005524">
    <property type="term" value="F:ATP binding"/>
    <property type="evidence" value="ECO:0007669"/>
    <property type="project" value="UniProtKB-KW"/>
</dbReference>
<protein>
    <recommendedName>
        <fullName evidence="10">DUF2075 domain-containing protein</fullName>
    </recommendedName>
</protein>
<dbReference type="AlphaFoldDB" id="A0A3G8Z966"/>
<proteinExistence type="inferred from homology"/>
<dbReference type="InterPro" id="IPR050534">
    <property type="entry name" value="Coronavir_polyprotein_1ab"/>
</dbReference>
<dbReference type="InterPro" id="IPR041679">
    <property type="entry name" value="DNA2/NAM7-like_C"/>
</dbReference>
<keyword evidence="5" id="KW-0067">ATP-binding</keyword>
<evidence type="ECO:0000256" key="1">
    <source>
        <dbReference type="ARBA" id="ARBA00007913"/>
    </source>
</evidence>
<accession>A0A3G8Z966</accession>
<evidence type="ECO:0000256" key="3">
    <source>
        <dbReference type="ARBA" id="ARBA00022801"/>
    </source>
</evidence>
<keyword evidence="4" id="KW-0347">Helicase</keyword>
<dbReference type="GO" id="GO:0043139">
    <property type="term" value="F:5'-3' DNA helicase activity"/>
    <property type="evidence" value="ECO:0007669"/>
    <property type="project" value="TreeGrafter"/>
</dbReference>
<dbReference type="InterPro" id="IPR041677">
    <property type="entry name" value="DNA2/NAM7_AAA_11"/>
</dbReference>
<dbReference type="Gene3D" id="3.40.50.300">
    <property type="entry name" value="P-loop containing nucleotide triphosphate hydrolases"/>
    <property type="match status" value="2"/>
</dbReference>
<evidence type="ECO:0000313" key="9">
    <source>
        <dbReference type="Proteomes" id="UP000272316"/>
    </source>
</evidence>
<dbReference type="KEGG" id="eva:EIB75_00205"/>
<evidence type="ECO:0000256" key="4">
    <source>
        <dbReference type="ARBA" id="ARBA00022806"/>
    </source>
</evidence>
<dbReference type="PANTHER" id="PTHR43788">
    <property type="entry name" value="DNA2/NAM7 HELICASE FAMILY MEMBER"/>
    <property type="match status" value="1"/>
</dbReference>
<dbReference type="InterPro" id="IPR011009">
    <property type="entry name" value="Kinase-like_dom_sf"/>
</dbReference>
<evidence type="ECO:0000259" key="7">
    <source>
        <dbReference type="Pfam" id="PF13087"/>
    </source>
</evidence>
<dbReference type="SUPFAM" id="SSF52540">
    <property type="entry name" value="P-loop containing nucleoside triphosphate hydrolases"/>
    <property type="match status" value="2"/>
</dbReference>
<evidence type="ECO:0000259" key="6">
    <source>
        <dbReference type="Pfam" id="PF13086"/>
    </source>
</evidence>
<sequence length="1123" mass="130507">METIGQLNIIQELQKLNDNLSLWLTENNDGQTFEVLTIAKNPNYDRLIDRLILNEIRPLLNKDISGFQKIVETGFDTENQVHFIVYENFGGQPLNEVYEYANLLSLKEIAKGLDDLKKDNRQTYIISPKYISVNTNGTTKVRFIGLFEFFKFKNLLQTEYLSPNVVEWLNDTKKPRPNFQDDIFSLVKTFVQYIQGTYNSEHNVISEILKKSLCVKRTERFSKYHEFIELLEQISVTQKLTLKTNSQIVRIKTQPQYEQDIQDLINSMNENVWFLVENKISDGKEQITGQFSTNTWNGRFFIDEQGYIFIPFNGCRNEKNDRMVKNGNSFLSQFSFNQTSANYNCLSFFANKFAEQNRLAELNKSKTQLVKLWQTLPDKEREYIEETAFKAKFKSRETTTNGSNIKFQLVEVSDKSWVRLKELKNEGVILFIDDQKIGKILDFHPKENFITIKDAFCSIDEISESGELIEDVRQETSQFKKQVEACKKFEKTDVVNPTLCSIMATPETTAMPNSSYLQTWEYENFREEVFNPNLQNDDTQREAVLEALHHKPLYLIQGPPGAGKTTVIVELIRQLIKRQKDVKILVTSQSNLAVDNVLEKLDEINQKEDADLLFMRLASENTLEKENIRNAILPHTFENKLKNWVTETELRAKSYFSEHFSTQQKHKNLVEFYDFYSLLDKENDWSKFNNRLRMSQNYLKQLFENAKDFKEVKKIFEKELGSEFLKLKNIQRDWFAFLGGVTVKDGKDRKKSMLNNGSTEIDFLTAMMLQTNIMGATCIHIASSKYSKVNFRFDYVIMDESSKASPAETLVPINMGQNIILIGDHKQLPPVVTREEAVKKNVKTELEDNGLDFEKAFGESLFEKLIKAFEADESKQNYIKMLDIQYRMPKQVGSLISKYFYDGKLKNPETSVIPDYDKQKHHGLTLKKDTSIIFFSTSQRENPNDNDNKFNRQNKCNVQAIKELLEKLNVLYSDNLTKPKPFTIGIIAGYRGQVDLLKNSISLSQYSNFIQIETDESGKHKKTNLIEINTVDKFQGAERDIIIYDIVRSSKGQSNIGFLDDYRRINVAFSRVKRLLIVVGDSEYLIKRATLNPNGKFTEFKLQQIAKELQEQGLVFNQIHEIF</sequence>
<dbReference type="Pfam" id="PF13086">
    <property type="entry name" value="AAA_11"/>
    <property type="match status" value="1"/>
</dbReference>
<dbReference type="InterPro" id="IPR047187">
    <property type="entry name" value="SF1_C_Upf1"/>
</dbReference>
<dbReference type="Proteomes" id="UP000272316">
    <property type="component" value="Chromosome"/>
</dbReference>
<gene>
    <name evidence="8" type="ORF">EIB75_00205</name>
</gene>
<dbReference type="SUPFAM" id="SSF56112">
    <property type="entry name" value="Protein kinase-like (PK-like)"/>
    <property type="match status" value="1"/>
</dbReference>
<dbReference type="RefSeq" id="WP_124985289.1">
    <property type="nucleotide sequence ID" value="NZ_CP034160.1"/>
</dbReference>
<reference evidence="9" key="1">
    <citation type="submission" date="2018-11" db="EMBL/GenBank/DDBJ databases">
        <title>Proposal to divide the Flavobacteriaceae and reorganize its genera based on Amino Acid Identity values calculated from whole genome sequences.</title>
        <authorList>
            <person name="Nicholson A.C."/>
            <person name="Gulvik C.A."/>
            <person name="Whitney A.M."/>
            <person name="Sheth M."/>
            <person name="Batra D."/>
            <person name="Pryor J."/>
            <person name="Bernardet J.-F."/>
            <person name="Hugo C."/>
            <person name="Kampfer P."/>
            <person name="Newman J.D."/>
            <person name="McQuiston J.R."/>
        </authorList>
    </citation>
    <scope>NUCLEOTIDE SEQUENCE [LARGE SCALE GENOMIC DNA]</scope>
    <source>
        <strain evidence="9">H6466</strain>
    </source>
</reference>
<name>A0A3G8Z966_9FLAO</name>
<dbReference type="Pfam" id="PF13087">
    <property type="entry name" value="AAA_12"/>
    <property type="match status" value="1"/>
</dbReference>
<dbReference type="PANTHER" id="PTHR43788:SF8">
    <property type="entry name" value="DNA-BINDING PROTEIN SMUBP-2"/>
    <property type="match status" value="1"/>
</dbReference>